<evidence type="ECO:0000313" key="10">
    <source>
        <dbReference type="EMBL" id="MDF0602444.1"/>
    </source>
</evidence>
<dbReference type="Pfam" id="PF00535">
    <property type="entry name" value="Glycos_transf_2"/>
    <property type="match status" value="1"/>
</dbReference>
<dbReference type="InterPro" id="IPR050256">
    <property type="entry name" value="Glycosyltransferase_2"/>
</dbReference>
<dbReference type="Gene3D" id="3.90.550.10">
    <property type="entry name" value="Spore Coat Polysaccharide Biosynthesis Protein SpsA, Chain A"/>
    <property type="match status" value="1"/>
</dbReference>
<evidence type="ECO:0000256" key="3">
    <source>
        <dbReference type="ARBA" id="ARBA00022679"/>
    </source>
</evidence>
<dbReference type="InterPro" id="IPR029044">
    <property type="entry name" value="Nucleotide-diphossugar_trans"/>
</dbReference>
<keyword evidence="11" id="KW-1185">Reference proteome</keyword>
<keyword evidence="4" id="KW-0812">Transmembrane</keyword>
<keyword evidence="1" id="KW-1003">Cell membrane</keyword>
<keyword evidence="2" id="KW-0328">Glycosyltransferase</keyword>
<dbReference type="GO" id="GO:0099621">
    <property type="term" value="F:undecaprenyl-phosphate 4-deoxy-4-formamido-L-arabinose transferase activity"/>
    <property type="evidence" value="ECO:0007669"/>
    <property type="project" value="TreeGrafter"/>
</dbReference>
<dbReference type="PANTHER" id="PTHR48090">
    <property type="entry name" value="UNDECAPRENYL-PHOSPHATE 4-DEOXY-4-FORMAMIDO-L-ARABINOSE TRANSFERASE-RELATED"/>
    <property type="match status" value="1"/>
</dbReference>
<feature type="region of interest" description="Disordered" evidence="8">
    <location>
        <begin position="239"/>
        <end position="260"/>
    </location>
</feature>
<dbReference type="CDD" id="cd04179">
    <property type="entry name" value="DPM_DPG-synthase_like"/>
    <property type="match status" value="1"/>
</dbReference>
<comment type="caution">
    <text evidence="10">The sequence shown here is derived from an EMBL/GenBank/DDBJ whole genome shotgun (WGS) entry which is preliminary data.</text>
</comment>
<dbReference type="AlphaFoldDB" id="A0AAE3NVI5"/>
<evidence type="ECO:0000256" key="5">
    <source>
        <dbReference type="ARBA" id="ARBA00022985"/>
    </source>
</evidence>
<keyword evidence="5" id="KW-0448">Lipopolysaccharide biosynthesis</keyword>
<evidence type="ECO:0000256" key="1">
    <source>
        <dbReference type="ARBA" id="ARBA00022475"/>
    </source>
</evidence>
<dbReference type="PANTHER" id="PTHR48090:SF3">
    <property type="entry name" value="UNDECAPRENYL-PHOSPHATE 4-DEOXY-4-FORMAMIDO-L-ARABINOSE TRANSFERASE"/>
    <property type="match status" value="1"/>
</dbReference>
<evidence type="ECO:0000256" key="6">
    <source>
        <dbReference type="ARBA" id="ARBA00022989"/>
    </source>
</evidence>
<reference evidence="10" key="1">
    <citation type="submission" date="2023-03" db="EMBL/GenBank/DDBJ databases">
        <title>Multiphase analysis and comparison of six strains from genera Psychromarinibacter, Lutimaribacter, and Maritimibacter, including a novel species: Psychromarinibacter sediminicola sp. nov.</title>
        <authorList>
            <person name="Wang Y.-H."/>
            <person name="Ye M.-Q."/>
            <person name="Du Z.-J."/>
        </authorList>
    </citation>
    <scope>NUCLEOTIDE SEQUENCE</scope>
    <source>
        <strain evidence="10">C21-152</strain>
    </source>
</reference>
<dbReference type="Proteomes" id="UP001220964">
    <property type="component" value="Unassembled WGS sequence"/>
</dbReference>
<feature type="domain" description="Glycosyltransferase 2-like" evidence="9">
    <location>
        <begin position="4"/>
        <end position="167"/>
    </location>
</feature>
<dbReference type="FunFam" id="3.90.550.10:FF:000170">
    <property type="entry name" value="Dolichol-phosphate mannosyltransferase"/>
    <property type="match status" value="1"/>
</dbReference>
<evidence type="ECO:0000256" key="7">
    <source>
        <dbReference type="ARBA" id="ARBA00023136"/>
    </source>
</evidence>
<evidence type="ECO:0000256" key="4">
    <source>
        <dbReference type="ARBA" id="ARBA00022692"/>
    </source>
</evidence>
<keyword evidence="7" id="KW-0472">Membrane</keyword>
<proteinExistence type="predicted"/>
<dbReference type="RefSeq" id="WP_275568573.1">
    <property type="nucleotide sequence ID" value="NZ_JARGYC010000050.1"/>
</dbReference>
<sequence>MAVSIVCPMHNEAENVEPLVREIREACAAIGEFEVILVDDGSTDDTAARIERMQGEFDGLRLLQHPVAGGQSAAVHSGVSAARGDIVCTLDGDLQNPPSEIPRLVAPFLAPDAPARLGLVAGQRARRRDSWSKRAASRFANGLRSRILSDGTRDTGCGLKAFRRDAFLALPYFNHMHRFLPALFARHGWEIAHIDVAHRARGGGVSKYNNLHRALVGIHDLIGVAWLLRRAKTVQPVERSAAAPEVAPNAAPQEKQEAAA</sequence>
<keyword evidence="6" id="KW-1133">Transmembrane helix</keyword>
<dbReference type="SUPFAM" id="SSF53448">
    <property type="entry name" value="Nucleotide-diphospho-sugar transferases"/>
    <property type="match status" value="1"/>
</dbReference>
<evidence type="ECO:0000259" key="9">
    <source>
        <dbReference type="Pfam" id="PF00535"/>
    </source>
</evidence>
<accession>A0AAE3NVI5</accession>
<keyword evidence="3" id="KW-0808">Transferase</keyword>
<organism evidence="10 11">
    <name type="scientific">Psychromarinibacter sediminicola</name>
    <dbReference type="NCBI Taxonomy" id="3033385"/>
    <lineage>
        <taxon>Bacteria</taxon>
        <taxon>Pseudomonadati</taxon>
        <taxon>Pseudomonadota</taxon>
        <taxon>Alphaproteobacteria</taxon>
        <taxon>Rhodobacterales</taxon>
        <taxon>Paracoccaceae</taxon>
        <taxon>Psychromarinibacter</taxon>
    </lineage>
</organism>
<evidence type="ECO:0000313" key="11">
    <source>
        <dbReference type="Proteomes" id="UP001220964"/>
    </source>
</evidence>
<evidence type="ECO:0000256" key="8">
    <source>
        <dbReference type="SAM" id="MobiDB-lite"/>
    </source>
</evidence>
<name>A0AAE3NVI5_9RHOB</name>
<dbReference type="GO" id="GO:0009103">
    <property type="term" value="P:lipopolysaccharide biosynthetic process"/>
    <property type="evidence" value="ECO:0007669"/>
    <property type="project" value="UniProtKB-KW"/>
</dbReference>
<dbReference type="InterPro" id="IPR001173">
    <property type="entry name" value="Glyco_trans_2-like"/>
</dbReference>
<gene>
    <name evidence="10" type="ORF">P1J78_17020</name>
</gene>
<feature type="compositionally biased region" description="Low complexity" evidence="8">
    <location>
        <begin position="241"/>
        <end position="252"/>
    </location>
</feature>
<dbReference type="GO" id="GO:0005886">
    <property type="term" value="C:plasma membrane"/>
    <property type="evidence" value="ECO:0007669"/>
    <property type="project" value="TreeGrafter"/>
</dbReference>
<evidence type="ECO:0000256" key="2">
    <source>
        <dbReference type="ARBA" id="ARBA00022676"/>
    </source>
</evidence>
<dbReference type="EMBL" id="JARGYC010000050">
    <property type="protein sequence ID" value="MDF0602444.1"/>
    <property type="molecule type" value="Genomic_DNA"/>
</dbReference>
<protein>
    <submittedName>
        <fullName evidence="10">Glycosyltransferase family 2 protein</fullName>
    </submittedName>
</protein>